<evidence type="ECO:0000256" key="3">
    <source>
        <dbReference type="ARBA" id="ARBA00022452"/>
    </source>
</evidence>
<reference evidence="10 11" key="1">
    <citation type="submission" date="2015-01" db="EMBL/GenBank/DDBJ databases">
        <authorList>
            <person name="Xiang T."/>
            <person name="Song Y."/>
            <person name="Huang L."/>
            <person name="Wang B."/>
            <person name="Wu P."/>
        </authorList>
    </citation>
    <scope>NUCLEOTIDE SEQUENCE [LARGE SCALE GENOMIC DNA]</scope>
    <source>
        <strain evidence="10 11">Cc12</strain>
    </source>
</reference>
<dbReference type="Gene3D" id="2.40.170.20">
    <property type="entry name" value="TonB-dependent receptor, beta-barrel domain"/>
    <property type="match status" value="1"/>
</dbReference>
<comment type="similarity">
    <text evidence="8">Belongs to the TonB-dependent receptor family.</text>
</comment>
<accession>A0A0B7HG74</accession>
<evidence type="ECO:0000256" key="2">
    <source>
        <dbReference type="ARBA" id="ARBA00022448"/>
    </source>
</evidence>
<organism evidence="10 11">
    <name type="scientific">Capnocytophaga canimorsus</name>
    <dbReference type="NCBI Taxonomy" id="28188"/>
    <lineage>
        <taxon>Bacteria</taxon>
        <taxon>Pseudomonadati</taxon>
        <taxon>Bacteroidota</taxon>
        <taxon>Flavobacteriia</taxon>
        <taxon>Flavobacteriales</taxon>
        <taxon>Flavobacteriaceae</taxon>
        <taxon>Capnocytophaga</taxon>
    </lineage>
</organism>
<dbReference type="InterPro" id="IPR039426">
    <property type="entry name" value="TonB-dep_rcpt-like"/>
</dbReference>
<evidence type="ECO:0000259" key="9">
    <source>
        <dbReference type="Pfam" id="PF00593"/>
    </source>
</evidence>
<keyword evidence="2 8" id="KW-0813">Transport</keyword>
<evidence type="ECO:0000256" key="1">
    <source>
        <dbReference type="ARBA" id="ARBA00004571"/>
    </source>
</evidence>
<evidence type="ECO:0000313" key="10">
    <source>
        <dbReference type="EMBL" id="CEN36897.1"/>
    </source>
</evidence>
<keyword evidence="5" id="KW-0798">TonB box</keyword>
<protein>
    <submittedName>
        <fullName evidence="10">TonB-dependent receptor plug domain protein</fullName>
    </submittedName>
</protein>
<comment type="subcellular location">
    <subcellularLocation>
        <location evidence="1 8">Cell outer membrane</location>
        <topology evidence="1 8">Multi-pass membrane protein</topology>
    </subcellularLocation>
</comment>
<evidence type="ECO:0000256" key="6">
    <source>
        <dbReference type="ARBA" id="ARBA00023136"/>
    </source>
</evidence>
<dbReference type="Proteomes" id="UP000044026">
    <property type="component" value="Unassembled WGS sequence"/>
</dbReference>
<evidence type="ECO:0000256" key="5">
    <source>
        <dbReference type="ARBA" id="ARBA00023077"/>
    </source>
</evidence>
<keyword evidence="10" id="KW-0675">Receptor</keyword>
<evidence type="ECO:0000256" key="8">
    <source>
        <dbReference type="PROSITE-ProRule" id="PRU01360"/>
    </source>
</evidence>
<evidence type="ECO:0000256" key="4">
    <source>
        <dbReference type="ARBA" id="ARBA00022692"/>
    </source>
</evidence>
<evidence type="ECO:0000313" key="11">
    <source>
        <dbReference type="Proteomes" id="UP000044026"/>
    </source>
</evidence>
<keyword evidence="4 8" id="KW-0812">Transmembrane</keyword>
<gene>
    <name evidence="10" type="ORF">CCAN12_680018</name>
</gene>
<dbReference type="InterPro" id="IPR036942">
    <property type="entry name" value="Beta-barrel_TonB_sf"/>
</dbReference>
<dbReference type="AlphaFoldDB" id="A0A0B7HG74"/>
<dbReference type="Pfam" id="PF00593">
    <property type="entry name" value="TonB_dep_Rec_b-barrel"/>
    <property type="match status" value="1"/>
</dbReference>
<dbReference type="InterPro" id="IPR000531">
    <property type="entry name" value="Beta-barrel_TonB"/>
</dbReference>
<sequence length="486" mass="53878">MFNANKNFGENFSLTANLGASYNDQYNTSLSGGGMLLNIPNLFSSANFVAETGVGQGYLRTKNVAVFGSAEIGYKRMLYLSLTGRNDWSSQLVNSSEPSFFYPSVGLSAVLSEMLKMPDYVDFVKVRGSYTEVGSPISKTGVTPGTITHSLSTSGIRANRVYPYPDFKAERTRSFEFGLNTKLFKNALSLDLTLYKSNTFNQLFEQKLSATSLYSSFLLQAGNVENRGVELAVSFQKDLFKDFNWNSTVTYSHNKNEIKELVRGYLNPFTGERFDITERGNLREGGSMSDIIVKKVLARDVNGDLIEEAATFKVDETQEIKIGSSTPDFQMGWKNTFSYKGFDLSVLFNGSFGGVVLSGTQPYLDAYGVSKASADARDAGGVLVNGKLYDPEKYYSTIKDLPGYYSYDATNVRLQEASLSYTFDGKLISNGIKRITFGFIGTNLWMIYNKAPFDPQLSFGVGTYAQTELFMTPAMRTYGLSLKLQF</sequence>
<dbReference type="EMBL" id="CDOE01000065">
    <property type="protein sequence ID" value="CEN36897.1"/>
    <property type="molecule type" value="Genomic_DNA"/>
</dbReference>
<dbReference type="SUPFAM" id="SSF56935">
    <property type="entry name" value="Porins"/>
    <property type="match status" value="1"/>
</dbReference>
<proteinExistence type="inferred from homology"/>
<dbReference type="GO" id="GO:0009279">
    <property type="term" value="C:cell outer membrane"/>
    <property type="evidence" value="ECO:0007669"/>
    <property type="project" value="UniProtKB-SubCell"/>
</dbReference>
<keyword evidence="6 8" id="KW-0472">Membrane</keyword>
<keyword evidence="3 8" id="KW-1134">Transmembrane beta strand</keyword>
<evidence type="ECO:0000256" key="7">
    <source>
        <dbReference type="ARBA" id="ARBA00023237"/>
    </source>
</evidence>
<feature type="domain" description="TonB-dependent receptor-like beta-barrel" evidence="9">
    <location>
        <begin position="3"/>
        <end position="275"/>
    </location>
</feature>
<name>A0A0B7HG74_9FLAO</name>
<keyword evidence="7 8" id="KW-0998">Cell outer membrane</keyword>
<dbReference type="PROSITE" id="PS52016">
    <property type="entry name" value="TONB_DEPENDENT_REC_3"/>
    <property type="match status" value="1"/>
</dbReference>